<sequence length="65" mass="6961">MNTPIYKDTMVKAIAVGLPESFIPTVDRAAAAQKISRSKLVVKALSAYLGVDVSRNNVTTPDLVD</sequence>
<protein>
    <recommendedName>
        <fullName evidence="3">Ribbon-helix-helix protein, copG family</fullName>
    </recommendedName>
</protein>
<name>A0A0P7ZD23_9CYAN</name>
<evidence type="ECO:0000313" key="2">
    <source>
        <dbReference type="Proteomes" id="UP000050465"/>
    </source>
</evidence>
<dbReference type="Gene3D" id="1.10.1220.10">
    <property type="entry name" value="Met repressor-like"/>
    <property type="match status" value="1"/>
</dbReference>
<evidence type="ECO:0000313" key="1">
    <source>
        <dbReference type="EMBL" id="KPQ32553.1"/>
    </source>
</evidence>
<dbReference type="InterPro" id="IPR013321">
    <property type="entry name" value="Arc_rbn_hlx_hlx"/>
</dbReference>
<dbReference type="Proteomes" id="UP000050465">
    <property type="component" value="Unassembled WGS sequence"/>
</dbReference>
<reference evidence="1 2" key="1">
    <citation type="submission" date="2015-09" db="EMBL/GenBank/DDBJ databases">
        <title>Identification and resolution of microdiversity through metagenomic sequencing of parallel consortia.</title>
        <authorList>
            <person name="Nelson W.C."/>
            <person name="Romine M.F."/>
            <person name="Lindemann S.R."/>
        </authorList>
    </citation>
    <scope>NUCLEOTIDE SEQUENCE [LARGE SCALE GENOMIC DNA]</scope>
    <source>
        <strain evidence="1">Ana</strain>
    </source>
</reference>
<comment type="caution">
    <text evidence="1">The sequence shown here is derived from an EMBL/GenBank/DDBJ whole genome shotgun (WGS) entry which is preliminary data.</text>
</comment>
<dbReference type="STRING" id="1666911.HLUCCA11_21270"/>
<evidence type="ECO:0008006" key="3">
    <source>
        <dbReference type="Google" id="ProtNLM"/>
    </source>
</evidence>
<organism evidence="1 2">
    <name type="scientific">Phormidesmis priestleyi Ana</name>
    <dbReference type="NCBI Taxonomy" id="1666911"/>
    <lineage>
        <taxon>Bacteria</taxon>
        <taxon>Bacillati</taxon>
        <taxon>Cyanobacteriota</taxon>
        <taxon>Cyanophyceae</taxon>
        <taxon>Leptolyngbyales</taxon>
        <taxon>Leptolyngbyaceae</taxon>
        <taxon>Phormidesmis</taxon>
    </lineage>
</organism>
<proteinExistence type="predicted"/>
<dbReference type="GO" id="GO:0006355">
    <property type="term" value="P:regulation of DNA-templated transcription"/>
    <property type="evidence" value="ECO:0007669"/>
    <property type="project" value="InterPro"/>
</dbReference>
<dbReference type="EMBL" id="LJZR01000053">
    <property type="protein sequence ID" value="KPQ32553.1"/>
    <property type="molecule type" value="Genomic_DNA"/>
</dbReference>
<dbReference type="AlphaFoldDB" id="A0A0P7ZD23"/>
<gene>
    <name evidence="1" type="ORF">HLUCCA11_21270</name>
</gene>
<accession>A0A0P7ZD23</accession>